<evidence type="ECO:0000259" key="14">
    <source>
        <dbReference type="PROSITE" id="PS50972"/>
    </source>
</evidence>
<dbReference type="Pfam" id="PF00809">
    <property type="entry name" value="Pterin_bind"/>
    <property type="match status" value="1"/>
</dbReference>
<evidence type="ECO:0000256" key="6">
    <source>
        <dbReference type="ARBA" id="ARBA00016919"/>
    </source>
</evidence>
<evidence type="ECO:0000256" key="12">
    <source>
        <dbReference type="RuleBase" id="RU361205"/>
    </source>
</evidence>
<dbReference type="SUPFAM" id="SSF51717">
    <property type="entry name" value="Dihydropteroate synthetase-like"/>
    <property type="match status" value="1"/>
</dbReference>
<accession>A0A1H0BLU7</accession>
<dbReference type="FunFam" id="3.20.20.20:FF:000006">
    <property type="entry name" value="Dihydropteroate synthase"/>
    <property type="match status" value="1"/>
</dbReference>
<feature type="domain" description="Pterin-binding" evidence="14">
    <location>
        <begin position="30"/>
        <end position="282"/>
    </location>
</feature>
<dbReference type="PANTHER" id="PTHR20941">
    <property type="entry name" value="FOLATE SYNTHESIS PROTEINS"/>
    <property type="match status" value="1"/>
</dbReference>
<dbReference type="GO" id="GO:0005829">
    <property type="term" value="C:cytosol"/>
    <property type="evidence" value="ECO:0007669"/>
    <property type="project" value="TreeGrafter"/>
</dbReference>
<protein>
    <recommendedName>
        <fullName evidence="6 12">Dihydropteroate synthase</fullName>
        <shortName evidence="12">DHPS</shortName>
        <ecNumber evidence="5 12">2.5.1.15</ecNumber>
    </recommendedName>
    <alternativeName>
        <fullName evidence="11 12">Dihydropteroate pyrophosphorylase</fullName>
    </alternativeName>
</protein>
<dbReference type="InterPro" id="IPR011005">
    <property type="entry name" value="Dihydropteroate_synth-like_sf"/>
</dbReference>
<evidence type="ECO:0000256" key="8">
    <source>
        <dbReference type="ARBA" id="ARBA00022723"/>
    </source>
</evidence>
<dbReference type="PANTHER" id="PTHR20941:SF1">
    <property type="entry name" value="FOLIC ACID SYNTHESIS PROTEIN FOL1"/>
    <property type="match status" value="1"/>
</dbReference>
<dbReference type="PROSITE" id="PS50972">
    <property type="entry name" value="PTERIN_BINDING"/>
    <property type="match status" value="1"/>
</dbReference>
<evidence type="ECO:0000256" key="2">
    <source>
        <dbReference type="ARBA" id="ARBA00001946"/>
    </source>
</evidence>
<dbReference type="PROSITE" id="PS00793">
    <property type="entry name" value="DHPS_2"/>
    <property type="match status" value="1"/>
</dbReference>
<gene>
    <name evidence="15" type="ORF">SAMN05660642_04891</name>
</gene>
<reference evidence="16" key="1">
    <citation type="submission" date="2016-10" db="EMBL/GenBank/DDBJ databases">
        <authorList>
            <person name="Varghese N."/>
            <person name="Submissions S."/>
        </authorList>
    </citation>
    <scope>NUCLEOTIDE SEQUENCE [LARGE SCALE GENOMIC DNA]</scope>
    <source>
        <strain evidence="16">DSM 45419</strain>
    </source>
</reference>
<dbReference type="RefSeq" id="WP_091224409.1">
    <property type="nucleotide sequence ID" value="NZ_FNHE01000023.1"/>
</dbReference>
<organism evidence="15 16">
    <name type="scientific">Geodermatophilus siccatus</name>
    <dbReference type="NCBI Taxonomy" id="1137991"/>
    <lineage>
        <taxon>Bacteria</taxon>
        <taxon>Bacillati</taxon>
        <taxon>Actinomycetota</taxon>
        <taxon>Actinomycetes</taxon>
        <taxon>Geodermatophilales</taxon>
        <taxon>Geodermatophilaceae</taxon>
        <taxon>Geodermatophilus</taxon>
    </lineage>
</organism>
<dbReference type="NCBIfam" id="TIGR01496">
    <property type="entry name" value="DHPS"/>
    <property type="match status" value="1"/>
</dbReference>
<keyword evidence="8 12" id="KW-0479">Metal-binding</keyword>
<evidence type="ECO:0000256" key="5">
    <source>
        <dbReference type="ARBA" id="ARBA00012458"/>
    </source>
</evidence>
<dbReference type="GO" id="GO:0046872">
    <property type="term" value="F:metal ion binding"/>
    <property type="evidence" value="ECO:0007669"/>
    <property type="project" value="UniProtKB-KW"/>
</dbReference>
<keyword evidence="10 12" id="KW-0289">Folate biosynthesis</keyword>
<evidence type="ECO:0000313" key="15">
    <source>
        <dbReference type="EMBL" id="SDN46571.1"/>
    </source>
</evidence>
<dbReference type="Proteomes" id="UP000198680">
    <property type="component" value="Unassembled WGS sequence"/>
</dbReference>
<evidence type="ECO:0000256" key="10">
    <source>
        <dbReference type="ARBA" id="ARBA00022909"/>
    </source>
</evidence>
<comment type="similarity">
    <text evidence="4 12">Belongs to the DHPS family.</text>
</comment>
<keyword evidence="9 12" id="KW-0460">Magnesium</keyword>
<name>A0A1H0BLU7_9ACTN</name>
<dbReference type="EMBL" id="FNHE01000023">
    <property type="protein sequence ID" value="SDN46571.1"/>
    <property type="molecule type" value="Genomic_DNA"/>
</dbReference>
<keyword evidence="16" id="KW-1185">Reference proteome</keyword>
<evidence type="ECO:0000256" key="7">
    <source>
        <dbReference type="ARBA" id="ARBA00022679"/>
    </source>
</evidence>
<dbReference type="AlphaFoldDB" id="A0A1H0BLU7"/>
<dbReference type="EC" id="2.5.1.15" evidence="5 12"/>
<feature type="region of interest" description="Disordered" evidence="13">
    <location>
        <begin position="1"/>
        <end position="21"/>
    </location>
</feature>
<comment type="cofactor">
    <cofactor evidence="2 12">
        <name>Mg(2+)</name>
        <dbReference type="ChEBI" id="CHEBI:18420"/>
    </cofactor>
</comment>
<evidence type="ECO:0000256" key="1">
    <source>
        <dbReference type="ARBA" id="ARBA00000012"/>
    </source>
</evidence>
<evidence type="ECO:0000256" key="11">
    <source>
        <dbReference type="ARBA" id="ARBA00030193"/>
    </source>
</evidence>
<comment type="pathway">
    <text evidence="3 12">Cofactor biosynthesis; tetrahydrofolate biosynthesis; 7,8-dihydrofolate from 2-amino-4-hydroxy-6-hydroxymethyl-7,8-dihydropteridine diphosphate and 4-aminobenzoate: step 1/2.</text>
</comment>
<evidence type="ECO:0000313" key="16">
    <source>
        <dbReference type="Proteomes" id="UP000198680"/>
    </source>
</evidence>
<dbReference type="InterPro" id="IPR006390">
    <property type="entry name" value="DHP_synth_dom"/>
</dbReference>
<dbReference type="OrthoDB" id="9811744at2"/>
<dbReference type="GO" id="GO:0046654">
    <property type="term" value="P:tetrahydrofolate biosynthetic process"/>
    <property type="evidence" value="ECO:0007669"/>
    <property type="project" value="UniProtKB-UniPathway"/>
</dbReference>
<dbReference type="Gene3D" id="3.20.20.20">
    <property type="entry name" value="Dihydropteroate synthase-like"/>
    <property type="match status" value="1"/>
</dbReference>
<dbReference type="InterPro" id="IPR045031">
    <property type="entry name" value="DHP_synth-like"/>
</dbReference>
<comment type="catalytic activity">
    <reaction evidence="1">
        <text>(7,8-dihydropterin-6-yl)methyl diphosphate + 4-aminobenzoate = 7,8-dihydropteroate + diphosphate</text>
        <dbReference type="Rhea" id="RHEA:19949"/>
        <dbReference type="ChEBI" id="CHEBI:17836"/>
        <dbReference type="ChEBI" id="CHEBI:17839"/>
        <dbReference type="ChEBI" id="CHEBI:33019"/>
        <dbReference type="ChEBI" id="CHEBI:72950"/>
        <dbReference type="EC" id="2.5.1.15"/>
    </reaction>
</comment>
<dbReference type="GO" id="GO:0046656">
    <property type="term" value="P:folic acid biosynthetic process"/>
    <property type="evidence" value="ECO:0007669"/>
    <property type="project" value="UniProtKB-KW"/>
</dbReference>
<evidence type="ECO:0000256" key="9">
    <source>
        <dbReference type="ARBA" id="ARBA00022842"/>
    </source>
</evidence>
<dbReference type="PROSITE" id="PS00792">
    <property type="entry name" value="DHPS_1"/>
    <property type="match status" value="1"/>
</dbReference>
<dbReference type="InterPro" id="IPR000489">
    <property type="entry name" value="Pterin-binding_dom"/>
</dbReference>
<keyword evidence="7 12" id="KW-0808">Transferase</keyword>
<dbReference type="UniPathway" id="UPA00077">
    <property type="reaction ID" value="UER00156"/>
</dbReference>
<comment type="function">
    <text evidence="12">Catalyzes the condensation of para-aminobenzoate (pABA) with 6-hydroxymethyl-7,8-dihydropterin diphosphate (DHPt-PP) to form 7,8-dihydropteroate (H2Pte), the immediate precursor of folate derivatives.</text>
</comment>
<evidence type="ECO:0000256" key="13">
    <source>
        <dbReference type="SAM" id="MobiDB-lite"/>
    </source>
</evidence>
<sequence>MTGTALADRPRAATGTSTHPLGRVLAGRRPLVCGVLNVTPDSFSDGGRFHSFDRAVERGRTLAAEGADLIDIGGESTRPGSRPPTPAEELDRVVPVVEALSRQVPVPLSVDTSRPEVMRAAVAAGASMVNDVRALRSPGALEAVAELGVPVCLMHMQRSPETMQADPRYRDVVVDVRTFLAERMRACLDAGIRQEHLVVDPGFGFGKTLTHNVALLASLDAFTGLGVPVMVGLSRKSVLGQLTGRTVEDRLPGSLAAAVVAVQRGATLLRVHDVAATRDVLAVLDAVGPV</sequence>
<evidence type="ECO:0000256" key="4">
    <source>
        <dbReference type="ARBA" id="ARBA00009503"/>
    </source>
</evidence>
<proteinExistence type="inferred from homology"/>
<dbReference type="GO" id="GO:0004156">
    <property type="term" value="F:dihydropteroate synthase activity"/>
    <property type="evidence" value="ECO:0007669"/>
    <property type="project" value="UniProtKB-EC"/>
</dbReference>
<dbReference type="CDD" id="cd00739">
    <property type="entry name" value="DHPS"/>
    <property type="match status" value="1"/>
</dbReference>
<evidence type="ECO:0000256" key="3">
    <source>
        <dbReference type="ARBA" id="ARBA00004763"/>
    </source>
</evidence>
<dbReference type="STRING" id="1137991.SAMN05660642_04891"/>